<dbReference type="PIRSF" id="PIRSF003085">
    <property type="entry name" value="CMAS"/>
    <property type="match status" value="1"/>
</dbReference>
<dbReference type="EMBL" id="CP032153">
    <property type="protein sequence ID" value="AYN22109.1"/>
    <property type="molecule type" value="Genomic_DNA"/>
</dbReference>
<comment type="similarity">
    <text evidence="1">Belongs to the CFA/CMAS family.</text>
</comment>
<proteinExistence type="inferred from homology"/>
<evidence type="ECO:0000256" key="5">
    <source>
        <dbReference type="ARBA" id="ARBA00023098"/>
    </source>
</evidence>
<reference evidence="7 8" key="1">
    <citation type="submission" date="2018-09" db="EMBL/GenBank/DDBJ databases">
        <title>Complete genome sequence of the hydrocarbonoclastic bacterium Alcaligenes aquatilis QD168, isolated from a crude-oil polluted marine sediment of Central Chile.</title>
        <authorList>
            <person name="Duran R.E."/>
            <person name="Barra B."/>
            <person name="Salva-Serra F."/>
            <person name="Mendez V."/>
            <person name="Moore E.R.B."/>
            <person name="Seeger M."/>
        </authorList>
    </citation>
    <scope>NUCLEOTIDE SEQUENCE [LARGE SCALE GENOMIC DNA]</scope>
    <source>
        <strain evidence="7 8">QD168</strain>
    </source>
</reference>
<gene>
    <name evidence="7" type="ORF">D3M96_17135</name>
</gene>
<name>A0A3G2HYM8_9BURK</name>
<evidence type="ECO:0000313" key="7">
    <source>
        <dbReference type="EMBL" id="AYN22109.1"/>
    </source>
</evidence>
<evidence type="ECO:0000256" key="3">
    <source>
        <dbReference type="ARBA" id="ARBA00022679"/>
    </source>
</evidence>
<accession>A0A3G2HYM8</accession>
<dbReference type="GO" id="GO:0008610">
    <property type="term" value="P:lipid biosynthetic process"/>
    <property type="evidence" value="ECO:0007669"/>
    <property type="project" value="InterPro"/>
</dbReference>
<evidence type="ECO:0000256" key="2">
    <source>
        <dbReference type="ARBA" id="ARBA00022603"/>
    </source>
</evidence>
<dbReference type="GO" id="GO:0008168">
    <property type="term" value="F:methyltransferase activity"/>
    <property type="evidence" value="ECO:0007669"/>
    <property type="project" value="UniProtKB-KW"/>
</dbReference>
<keyword evidence="2 7" id="KW-0489">Methyltransferase</keyword>
<dbReference type="KEGG" id="aaqu:D3M96_17135"/>
<dbReference type="Proteomes" id="UP000268070">
    <property type="component" value="Chromosome"/>
</dbReference>
<dbReference type="Gene3D" id="3.40.50.150">
    <property type="entry name" value="Vaccinia Virus protein VP39"/>
    <property type="match status" value="1"/>
</dbReference>
<dbReference type="InterPro" id="IPR029063">
    <property type="entry name" value="SAM-dependent_MTases_sf"/>
</dbReference>
<evidence type="ECO:0000256" key="1">
    <source>
        <dbReference type="ARBA" id="ARBA00010815"/>
    </source>
</evidence>
<feature type="active site" evidence="6">
    <location>
        <position position="401"/>
    </location>
</feature>
<dbReference type="PANTHER" id="PTHR43667">
    <property type="entry name" value="CYCLOPROPANE-FATTY-ACYL-PHOSPHOLIPID SYNTHASE"/>
    <property type="match status" value="1"/>
</dbReference>
<dbReference type="Pfam" id="PF02353">
    <property type="entry name" value="CMAS"/>
    <property type="match status" value="1"/>
</dbReference>
<dbReference type="SUPFAM" id="SSF53335">
    <property type="entry name" value="S-adenosyl-L-methionine-dependent methyltransferases"/>
    <property type="match status" value="1"/>
</dbReference>
<keyword evidence="5" id="KW-0443">Lipid metabolism</keyword>
<evidence type="ECO:0000313" key="8">
    <source>
        <dbReference type="Proteomes" id="UP000268070"/>
    </source>
</evidence>
<dbReference type="AlphaFoldDB" id="A0A3G2HYM8"/>
<evidence type="ECO:0000256" key="6">
    <source>
        <dbReference type="PIRSR" id="PIRSR003085-1"/>
    </source>
</evidence>
<sequence length="423" mass="48324">MNTSTATLLRKSADAKRVLPPSANRVLKLLTHLPHGQLELQLPDGQLRHCPRQSTPDADARCTIKHWEALERVLSSGDIGFAEGYIDGLWDSDDLSGLLRLCIGNRDHLEQLVYGHWWGRLGFRLRHMLRRNTRAGSAKNIHAHYDLGNDFYQLWLDPTMSYSSAWFEGLSGSALQEADLEQAQQNKIRRALRETGLQPGQRLLEIGCGWGALAQTAATEFGAQVSGVTLSREQLHWATQRITQAGLQTQVDLRYQDYRDLAAEHAAQPFDAIVSIEMFEAVGHEYWRTYFQTLHDCLKPGGHACLQSITLREDLFERYLHSSDFIQQFIFPGGLLPSVTAFEREAQRAGLEIVKKMSFGTDYAETLRRWRQAFEHKLDAVRSQGFDERFVRIWRFYLAYCEAAFDMGNTDVVQFTLRRPDHA</sequence>
<dbReference type="CDD" id="cd02440">
    <property type="entry name" value="AdoMet_MTases"/>
    <property type="match status" value="1"/>
</dbReference>
<keyword evidence="4" id="KW-0949">S-adenosyl-L-methionine</keyword>
<organism evidence="7 8">
    <name type="scientific">Alcaligenes aquatilis</name>
    <dbReference type="NCBI Taxonomy" id="323284"/>
    <lineage>
        <taxon>Bacteria</taxon>
        <taxon>Pseudomonadati</taxon>
        <taxon>Pseudomonadota</taxon>
        <taxon>Betaproteobacteria</taxon>
        <taxon>Burkholderiales</taxon>
        <taxon>Alcaligenaceae</taxon>
        <taxon>Alcaligenes</taxon>
    </lineage>
</organism>
<dbReference type="PANTHER" id="PTHR43667:SF2">
    <property type="entry name" value="FATTY ACID C-METHYL TRANSFERASE"/>
    <property type="match status" value="1"/>
</dbReference>
<protein>
    <submittedName>
        <fullName evidence="7">Class I SAM-dependent methyltransferase</fullName>
    </submittedName>
</protein>
<dbReference type="OrthoDB" id="9782855at2"/>
<evidence type="ECO:0000256" key="4">
    <source>
        <dbReference type="ARBA" id="ARBA00022691"/>
    </source>
</evidence>
<dbReference type="GO" id="GO:0032259">
    <property type="term" value="P:methylation"/>
    <property type="evidence" value="ECO:0007669"/>
    <property type="project" value="UniProtKB-KW"/>
</dbReference>
<dbReference type="InterPro" id="IPR050723">
    <property type="entry name" value="CFA/CMAS"/>
</dbReference>
<keyword evidence="3 7" id="KW-0808">Transferase</keyword>
<dbReference type="InterPro" id="IPR003333">
    <property type="entry name" value="CMAS"/>
</dbReference>
<dbReference type="RefSeq" id="WP_121739650.1">
    <property type="nucleotide sequence ID" value="NZ_CP032153.1"/>
</dbReference>